<evidence type="ECO:0000313" key="2">
    <source>
        <dbReference type="EMBL" id="MCX2979707.1"/>
    </source>
</evidence>
<dbReference type="Pfam" id="PF14108">
    <property type="entry name" value="ABA4-like"/>
    <property type="match status" value="1"/>
</dbReference>
<feature type="transmembrane region" description="Helical" evidence="1">
    <location>
        <begin position="6"/>
        <end position="24"/>
    </location>
</feature>
<feature type="transmembrane region" description="Helical" evidence="1">
    <location>
        <begin position="108"/>
        <end position="132"/>
    </location>
</feature>
<keyword evidence="3" id="KW-1185">Reference proteome</keyword>
<comment type="caution">
    <text evidence="2">The sequence shown here is derived from an EMBL/GenBank/DDBJ whole genome shotgun (WGS) entry which is preliminary data.</text>
</comment>
<dbReference type="RefSeq" id="WP_279243706.1">
    <property type="nucleotide sequence ID" value="NZ_SHNN01000001.1"/>
</dbReference>
<dbReference type="EMBL" id="SHNN01000001">
    <property type="protein sequence ID" value="MCX2979707.1"/>
    <property type="molecule type" value="Genomic_DNA"/>
</dbReference>
<keyword evidence="1" id="KW-0472">Membrane</keyword>
<name>A0ABT3TBP0_9GAMM</name>
<dbReference type="InterPro" id="IPR025461">
    <property type="entry name" value="ABA4-like"/>
</dbReference>
<keyword evidence="1" id="KW-1133">Transmembrane helix</keyword>
<keyword evidence="1" id="KW-0812">Transmembrane</keyword>
<evidence type="ECO:0000256" key="1">
    <source>
        <dbReference type="SAM" id="Phobius"/>
    </source>
</evidence>
<accession>A0ABT3TBP0</accession>
<sequence length="151" mass="16502">MSPDTLFAIANYAVLPAWLLLLVLPHHRVTAVLVHAVWIPALLAVPYMWALFFGPPGPEGAGFGSLQGVMLLFQSPMAVLGGWIHYLAFDLFVGAWQVRDSRRLGINHWLVVPCLLATLMVGPVGLLLYAILRLVTRQCWSLDESASVAAS</sequence>
<reference evidence="2" key="1">
    <citation type="submission" date="2019-02" db="EMBL/GenBank/DDBJ databases">
        <authorList>
            <person name="Li S.-H."/>
        </authorList>
    </citation>
    <scope>NUCLEOTIDE SEQUENCE</scope>
    <source>
        <strain evidence="2">IMCC14734</strain>
    </source>
</reference>
<feature type="transmembrane region" description="Helical" evidence="1">
    <location>
        <begin position="31"/>
        <end position="52"/>
    </location>
</feature>
<gene>
    <name evidence="2" type="ORF">EYC98_02390</name>
</gene>
<evidence type="ECO:0000313" key="3">
    <source>
        <dbReference type="Proteomes" id="UP001143362"/>
    </source>
</evidence>
<protein>
    <submittedName>
        <fullName evidence="2">DUF4281 domain-containing protein</fullName>
    </submittedName>
</protein>
<feature type="transmembrane region" description="Helical" evidence="1">
    <location>
        <begin position="72"/>
        <end position="96"/>
    </location>
</feature>
<organism evidence="2 3">
    <name type="scientific">Candidatus Litorirhabdus singularis</name>
    <dbReference type="NCBI Taxonomy" id="2518993"/>
    <lineage>
        <taxon>Bacteria</taxon>
        <taxon>Pseudomonadati</taxon>
        <taxon>Pseudomonadota</taxon>
        <taxon>Gammaproteobacteria</taxon>
        <taxon>Cellvibrionales</taxon>
        <taxon>Halieaceae</taxon>
        <taxon>Candidatus Litorirhabdus</taxon>
    </lineage>
</organism>
<dbReference type="Proteomes" id="UP001143362">
    <property type="component" value="Unassembled WGS sequence"/>
</dbReference>
<proteinExistence type="predicted"/>